<keyword evidence="4 5" id="KW-0472">Membrane</keyword>
<keyword evidence="3 5" id="KW-1133">Transmembrane helix</keyword>
<evidence type="ECO:0000256" key="3">
    <source>
        <dbReference type="ARBA" id="ARBA00022989"/>
    </source>
</evidence>
<feature type="domain" description="G-protein coupled receptors family 1 profile" evidence="6">
    <location>
        <begin position="104"/>
        <end position="173"/>
    </location>
</feature>
<comment type="caution">
    <text evidence="7">The sequence shown here is derived from an EMBL/GenBank/DDBJ whole genome shotgun (WGS) entry which is preliminary data.</text>
</comment>
<organism evidence="7 8">
    <name type="scientific">Brachionus plicatilis</name>
    <name type="common">Marine rotifer</name>
    <name type="synonym">Brachionus muelleri</name>
    <dbReference type="NCBI Taxonomy" id="10195"/>
    <lineage>
        <taxon>Eukaryota</taxon>
        <taxon>Metazoa</taxon>
        <taxon>Spiralia</taxon>
        <taxon>Gnathifera</taxon>
        <taxon>Rotifera</taxon>
        <taxon>Eurotatoria</taxon>
        <taxon>Monogononta</taxon>
        <taxon>Pseudotrocha</taxon>
        <taxon>Ploima</taxon>
        <taxon>Brachionidae</taxon>
        <taxon>Brachionus</taxon>
    </lineage>
</organism>
<feature type="transmembrane region" description="Helical" evidence="5">
    <location>
        <begin position="89"/>
        <end position="112"/>
    </location>
</feature>
<dbReference type="AlphaFoldDB" id="A0A3M7P2E4"/>
<sequence length="173" mass="19870">MFNTTKEDFYIRLLSSSRFNNLNTTFSIGNIRLDLDRTTMIGIIAKELMKQYGQDTTSRFNPDFLSTTRLSGSYLGPTSDSIHHKIDNVVVSINLCQMLFGILGNLICICILMQKTLLNRRFNLYLLFLAIADFSFCVIVFINYYIAFVNPLRALYDLSKLTCYFTDYIVGSI</sequence>
<keyword evidence="2 5" id="KW-0812">Transmembrane</keyword>
<proteinExistence type="predicted"/>
<dbReference type="Proteomes" id="UP000276133">
    <property type="component" value="Unassembled WGS sequence"/>
</dbReference>
<evidence type="ECO:0000256" key="1">
    <source>
        <dbReference type="ARBA" id="ARBA00004370"/>
    </source>
</evidence>
<dbReference type="SUPFAM" id="SSF81321">
    <property type="entry name" value="Family A G protein-coupled receptor-like"/>
    <property type="match status" value="1"/>
</dbReference>
<evidence type="ECO:0000313" key="7">
    <source>
        <dbReference type="EMBL" id="RMZ92990.1"/>
    </source>
</evidence>
<evidence type="ECO:0000259" key="6">
    <source>
        <dbReference type="PROSITE" id="PS50262"/>
    </source>
</evidence>
<dbReference type="PROSITE" id="PS50262">
    <property type="entry name" value="G_PROTEIN_RECEP_F1_2"/>
    <property type="match status" value="1"/>
</dbReference>
<accession>A0A3M7P2E4</accession>
<dbReference type="EMBL" id="REGN01014146">
    <property type="protein sequence ID" value="RMZ92990.1"/>
    <property type="molecule type" value="Genomic_DNA"/>
</dbReference>
<name>A0A3M7P2E4_BRAPC</name>
<dbReference type="InterPro" id="IPR017452">
    <property type="entry name" value="GPCR_Rhodpsn_7TM"/>
</dbReference>
<feature type="transmembrane region" description="Helical" evidence="5">
    <location>
        <begin position="124"/>
        <end position="146"/>
    </location>
</feature>
<dbReference type="Gene3D" id="1.20.1070.10">
    <property type="entry name" value="Rhodopsin 7-helix transmembrane proteins"/>
    <property type="match status" value="1"/>
</dbReference>
<keyword evidence="8" id="KW-1185">Reference proteome</keyword>
<evidence type="ECO:0000256" key="5">
    <source>
        <dbReference type="SAM" id="Phobius"/>
    </source>
</evidence>
<feature type="non-terminal residue" evidence="7">
    <location>
        <position position="173"/>
    </location>
</feature>
<reference evidence="7 8" key="1">
    <citation type="journal article" date="2018" name="Sci. Rep.">
        <title>Genomic signatures of local adaptation to the degree of environmental predictability in rotifers.</title>
        <authorList>
            <person name="Franch-Gras L."/>
            <person name="Hahn C."/>
            <person name="Garcia-Roger E.M."/>
            <person name="Carmona M.J."/>
            <person name="Serra M."/>
            <person name="Gomez A."/>
        </authorList>
    </citation>
    <scope>NUCLEOTIDE SEQUENCE [LARGE SCALE GENOMIC DNA]</scope>
    <source>
        <strain evidence="7">HYR1</strain>
    </source>
</reference>
<protein>
    <recommendedName>
        <fullName evidence="6">G-protein coupled receptors family 1 profile domain-containing protein</fullName>
    </recommendedName>
</protein>
<gene>
    <name evidence="7" type="ORF">BpHYR1_053706</name>
</gene>
<evidence type="ECO:0000256" key="2">
    <source>
        <dbReference type="ARBA" id="ARBA00022692"/>
    </source>
</evidence>
<dbReference type="GO" id="GO:0016020">
    <property type="term" value="C:membrane"/>
    <property type="evidence" value="ECO:0007669"/>
    <property type="project" value="UniProtKB-SubCell"/>
</dbReference>
<evidence type="ECO:0000256" key="4">
    <source>
        <dbReference type="ARBA" id="ARBA00023136"/>
    </source>
</evidence>
<comment type="subcellular location">
    <subcellularLocation>
        <location evidence="1">Membrane</location>
    </subcellularLocation>
</comment>
<evidence type="ECO:0000313" key="8">
    <source>
        <dbReference type="Proteomes" id="UP000276133"/>
    </source>
</evidence>